<dbReference type="InterPro" id="IPR001245">
    <property type="entry name" value="Ser-Thr/Tyr_kinase_cat_dom"/>
</dbReference>
<proteinExistence type="predicted"/>
<keyword evidence="3" id="KW-1185">Reference proteome</keyword>
<sequence length="316" mass="35875">MRKLFNVLRCLCRSYCVVPPGYSIPPDSLHIVQSRPPRIGGFADVWRGEYTQPDGRRVDVAIKHIRVNPWEASTIHPKVCQEIILWRRLSQHPRITPMIGIDRHLFPLCIVSKWMAHGDIMSFLRQSPDSNRLQLLIDVCEGLQHLHSQSVAHGDIKACNVVVDSKSRANLCDFGLSTLIHSVNSMNPSTQSNEKSPGTTLYMAPELMDPERYGLKYSHVSLEADVYALGLVMWEVFAGREPWGSLRGLYSNLKVARAVLEGQRPPRPPAAAGLPSHTADDVWDLIQRCWRQQWRERPRIEEVLRSLTEAAARQLP</sequence>
<feature type="domain" description="Protein kinase" evidence="1">
    <location>
        <begin position="31"/>
        <end position="316"/>
    </location>
</feature>
<keyword evidence="2" id="KW-0418">Kinase</keyword>
<dbReference type="EMBL" id="KV429082">
    <property type="protein sequence ID" value="KZT66912.1"/>
    <property type="molecule type" value="Genomic_DNA"/>
</dbReference>
<name>A0A165NFN5_9APHY</name>
<dbReference type="GO" id="GO:0005524">
    <property type="term" value="F:ATP binding"/>
    <property type="evidence" value="ECO:0007669"/>
    <property type="project" value="InterPro"/>
</dbReference>
<dbReference type="PIRSF" id="PIRSF000654">
    <property type="entry name" value="Integrin-linked_kinase"/>
    <property type="match status" value="1"/>
</dbReference>
<gene>
    <name evidence="2" type="ORF">DAEQUDRAFT_430401</name>
</gene>
<dbReference type="PANTHER" id="PTHR44329:SF214">
    <property type="entry name" value="PROTEIN KINASE DOMAIN-CONTAINING PROTEIN"/>
    <property type="match status" value="1"/>
</dbReference>
<evidence type="ECO:0000313" key="3">
    <source>
        <dbReference type="Proteomes" id="UP000076727"/>
    </source>
</evidence>
<dbReference type="Gene3D" id="1.10.510.10">
    <property type="entry name" value="Transferase(Phosphotransferase) domain 1"/>
    <property type="match status" value="1"/>
</dbReference>
<dbReference type="Proteomes" id="UP000076727">
    <property type="component" value="Unassembled WGS sequence"/>
</dbReference>
<dbReference type="GO" id="GO:0004674">
    <property type="term" value="F:protein serine/threonine kinase activity"/>
    <property type="evidence" value="ECO:0007669"/>
    <property type="project" value="TreeGrafter"/>
</dbReference>
<dbReference type="Pfam" id="PF07714">
    <property type="entry name" value="PK_Tyr_Ser-Thr"/>
    <property type="match status" value="1"/>
</dbReference>
<accession>A0A165NFN5</accession>
<dbReference type="PANTHER" id="PTHR44329">
    <property type="entry name" value="SERINE/THREONINE-PROTEIN KINASE TNNI3K-RELATED"/>
    <property type="match status" value="1"/>
</dbReference>
<keyword evidence="2" id="KW-0808">Transferase</keyword>
<dbReference type="SMART" id="SM00220">
    <property type="entry name" value="S_TKc"/>
    <property type="match status" value="1"/>
</dbReference>
<dbReference type="InterPro" id="IPR011009">
    <property type="entry name" value="Kinase-like_dom_sf"/>
</dbReference>
<dbReference type="PROSITE" id="PS00108">
    <property type="entry name" value="PROTEIN_KINASE_ST"/>
    <property type="match status" value="1"/>
</dbReference>
<organism evidence="2 3">
    <name type="scientific">Daedalea quercina L-15889</name>
    <dbReference type="NCBI Taxonomy" id="1314783"/>
    <lineage>
        <taxon>Eukaryota</taxon>
        <taxon>Fungi</taxon>
        <taxon>Dikarya</taxon>
        <taxon>Basidiomycota</taxon>
        <taxon>Agaricomycotina</taxon>
        <taxon>Agaricomycetes</taxon>
        <taxon>Polyporales</taxon>
        <taxon>Fomitopsis</taxon>
    </lineage>
</organism>
<dbReference type="InterPro" id="IPR000719">
    <property type="entry name" value="Prot_kinase_dom"/>
</dbReference>
<dbReference type="SUPFAM" id="SSF56112">
    <property type="entry name" value="Protein kinase-like (PK-like)"/>
    <property type="match status" value="1"/>
</dbReference>
<dbReference type="AlphaFoldDB" id="A0A165NFN5"/>
<dbReference type="STRING" id="1314783.A0A165NFN5"/>
<dbReference type="PROSITE" id="PS50011">
    <property type="entry name" value="PROTEIN_KINASE_DOM"/>
    <property type="match status" value="1"/>
</dbReference>
<protein>
    <submittedName>
        <fullName evidence="2">Kinase-like protein</fullName>
    </submittedName>
</protein>
<dbReference type="InterPro" id="IPR051681">
    <property type="entry name" value="Ser/Thr_Kinases-Pseudokinases"/>
</dbReference>
<dbReference type="InterPro" id="IPR008271">
    <property type="entry name" value="Ser/Thr_kinase_AS"/>
</dbReference>
<evidence type="ECO:0000313" key="2">
    <source>
        <dbReference type="EMBL" id="KZT66912.1"/>
    </source>
</evidence>
<evidence type="ECO:0000259" key="1">
    <source>
        <dbReference type="PROSITE" id="PS50011"/>
    </source>
</evidence>
<dbReference type="OrthoDB" id="2791079at2759"/>
<reference evidence="2 3" key="1">
    <citation type="journal article" date="2016" name="Mol. Biol. Evol.">
        <title>Comparative Genomics of Early-Diverging Mushroom-Forming Fungi Provides Insights into the Origins of Lignocellulose Decay Capabilities.</title>
        <authorList>
            <person name="Nagy L.G."/>
            <person name="Riley R."/>
            <person name="Tritt A."/>
            <person name="Adam C."/>
            <person name="Daum C."/>
            <person name="Floudas D."/>
            <person name="Sun H."/>
            <person name="Yadav J.S."/>
            <person name="Pangilinan J."/>
            <person name="Larsson K.H."/>
            <person name="Matsuura K."/>
            <person name="Barry K."/>
            <person name="Labutti K."/>
            <person name="Kuo R."/>
            <person name="Ohm R.A."/>
            <person name="Bhattacharya S.S."/>
            <person name="Shirouzu T."/>
            <person name="Yoshinaga Y."/>
            <person name="Martin F.M."/>
            <person name="Grigoriev I.V."/>
            <person name="Hibbett D.S."/>
        </authorList>
    </citation>
    <scope>NUCLEOTIDE SEQUENCE [LARGE SCALE GENOMIC DNA]</scope>
    <source>
        <strain evidence="2 3">L-15889</strain>
    </source>
</reference>